<keyword evidence="1" id="KW-0472">Membrane</keyword>
<evidence type="ECO:0000256" key="1">
    <source>
        <dbReference type="SAM" id="Phobius"/>
    </source>
</evidence>
<evidence type="ECO:0000313" key="3">
    <source>
        <dbReference type="Proteomes" id="UP001597417"/>
    </source>
</evidence>
<gene>
    <name evidence="2" type="ORF">ACFSXZ_12220</name>
</gene>
<feature type="transmembrane region" description="Helical" evidence="1">
    <location>
        <begin position="160"/>
        <end position="182"/>
    </location>
</feature>
<feature type="transmembrane region" description="Helical" evidence="1">
    <location>
        <begin position="436"/>
        <end position="460"/>
    </location>
</feature>
<reference evidence="3" key="1">
    <citation type="journal article" date="2019" name="Int. J. Syst. Evol. Microbiol.">
        <title>The Global Catalogue of Microorganisms (GCM) 10K type strain sequencing project: providing services to taxonomists for standard genome sequencing and annotation.</title>
        <authorList>
            <consortium name="The Broad Institute Genomics Platform"/>
            <consortium name="The Broad Institute Genome Sequencing Center for Infectious Disease"/>
            <person name="Wu L."/>
            <person name="Ma J."/>
        </authorList>
    </citation>
    <scope>NUCLEOTIDE SEQUENCE [LARGE SCALE GENOMIC DNA]</scope>
    <source>
        <strain evidence="3">CGMCC 4.7645</strain>
    </source>
</reference>
<feature type="transmembrane region" description="Helical" evidence="1">
    <location>
        <begin position="39"/>
        <end position="65"/>
    </location>
</feature>
<feature type="transmembrane region" description="Helical" evidence="1">
    <location>
        <begin position="132"/>
        <end position="154"/>
    </location>
</feature>
<evidence type="ECO:0000313" key="2">
    <source>
        <dbReference type="EMBL" id="MFD2417089.1"/>
    </source>
</evidence>
<comment type="caution">
    <text evidence="2">The sequence shown here is derived from an EMBL/GenBank/DDBJ whole genome shotgun (WGS) entry which is preliminary data.</text>
</comment>
<organism evidence="2 3">
    <name type="scientific">Amycolatopsis pigmentata</name>
    <dbReference type="NCBI Taxonomy" id="450801"/>
    <lineage>
        <taxon>Bacteria</taxon>
        <taxon>Bacillati</taxon>
        <taxon>Actinomycetota</taxon>
        <taxon>Actinomycetes</taxon>
        <taxon>Pseudonocardiales</taxon>
        <taxon>Pseudonocardiaceae</taxon>
        <taxon>Amycolatopsis</taxon>
    </lineage>
</organism>
<dbReference type="EMBL" id="JBHUKR010000006">
    <property type="protein sequence ID" value="MFD2417089.1"/>
    <property type="molecule type" value="Genomic_DNA"/>
</dbReference>
<sequence length="471" mass="50775">MSTPEDPEQVRHTGYPVRVDAELDHVSRWLWLVKWLLLIPHYFVLAFLWLGFVVLTVVAFFAILITAHYPRGIFAYNVGVIRWSWRVYYYGYAALGTDRYPPFTPADVPDYPARLEIDYPERLSRGLVLVKWWLLAIPQYIIVGVFAGGGLWLVNNQNYQFNWGAGGLIGILVLIAAIVLLCTGKYPKTIFDFVVGMDRWVVRVGVYAALMTDRYPPFRLDMGGHDPGAPARGPEAETEAAVEHHWTGGRIASVIVGSVLALVSMGLITGGATALWADRGARDADGYVTATQTFSSGGYAVTSGDISLGEGAANWGPASGVVGDIRIRASSTDPGVPVFVGIAPTGAVRQCLSKVDYDTVTSFGSRDVVVHNGTQQPAPPLGVDIWTQEASGPGTQTLSPRPAQGDWTVVVMNADGSRGLNVLVQPGATAPQLGWIGLWVLVGGIVLLAAGAVLIAVPAYRAAHQRPEQKV</sequence>
<dbReference type="InterPro" id="IPR025498">
    <property type="entry name" value="DUF4389"/>
</dbReference>
<proteinExistence type="predicted"/>
<dbReference type="RefSeq" id="WP_378264468.1">
    <property type="nucleotide sequence ID" value="NZ_JBHUKR010000006.1"/>
</dbReference>
<dbReference type="Pfam" id="PF14333">
    <property type="entry name" value="DUF4389"/>
    <property type="match status" value="2"/>
</dbReference>
<dbReference type="Proteomes" id="UP001597417">
    <property type="component" value="Unassembled WGS sequence"/>
</dbReference>
<accession>A0ABW5FS88</accession>
<protein>
    <submittedName>
        <fullName evidence="2">DUF4389 domain-containing protein</fullName>
    </submittedName>
</protein>
<feature type="transmembrane region" description="Helical" evidence="1">
    <location>
        <begin position="254"/>
        <end position="277"/>
    </location>
</feature>
<keyword evidence="3" id="KW-1185">Reference proteome</keyword>
<keyword evidence="1" id="KW-1133">Transmembrane helix</keyword>
<name>A0ABW5FS88_9PSEU</name>
<keyword evidence="1" id="KW-0812">Transmembrane</keyword>